<dbReference type="Proteomes" id="UP000707731">
    <property type="component" value="Unassembled WGS sequence"/>
</dbReference>
<dbReference type="InterPro" id="IPR013751">
    <property type="entry name" value="ACP_syn_III_N"/>
</dbReference>
<gene>
    <name evidence="2" type="ORF">IU449_03810</name>
</gene>
<proteinExistence type="predicted"/>
<dbReference type="PANTHER" id="PTHR34069">
    <property type="entry name" value="3-OXOACYL-[ACYL-CARRIER-PROTEIN] SYNTHASE 3"/>
    <property type="match status" value="1"/>
</dbReference>
<evidence type="ECO:0000313" key="3">
    <source>
        <dbReference type="Proteomes" id="UP000707731"/>
    </source>
</evidence>
<dbReference type="Gene3D" id="3.40.47.10">
    <property type="match status" value="2"/>
</dbReference>
<reference evidence="2 3" key="1">
    <citation type="submission" date="2020-10" db="EMBL/GenBank/DDBJ databases">
        <title>Identification of Nocardia species via Next-generation sequencing and recognition of intraspecies genetic diversity.</title>
        <authorList>
            <person name="Li P."/>
            <person name="Li P."/>
            <person name="Lu B."/>
        </authorList>
    </citation>
    <scope>NUCLEOTIDE SEQUENCE [LARGE SCALE GENOMIC DNA]</scope>
    <source>
        <strain evidence="2 3">BJ06-0143</strain>
    </source>
</reference>
<keyword evidence="3" id="KW-1185">Reference proteome</keyword>
<dbReference type="Pfam" id="PF08545">
    <property type="entry name" value="ACP_syn_III"/>
    <property type="match status" value="1"/>
</dbReference>
<sequence>MSVRITSTAISRGGDTASIVAHSGRAARLCLERAGVRPDQVGVLINTGVFRDSNTVEPAVAALIQKEAGIGLEYATHDPRTFAFDLMNGATGVLEAVRVATSILETGSAEYVLIVSGDTHPSLSRHASTDDFPYATCGAAMLLGRTDEPAGFGTVRSVAGAGTPAVEGYVDTAAMGTTGRGAMTVVREDAFEERLLAAAVEAAASVLAESGVGEPGELALVTSTPTPDFGGRVADALGIDRTHVRVPDLTDGDPHTASLTAAFDRAVVEDTLTGYRRVLFVAAGAGPSAAAVLYRLPVPAGVRA</sequence>
<name>A0ABS0D5S5_9NOCA</name>
<dbReference type="InterPro" id="IPR016039">
    <property type="entry name" value="Thiolase-like"/>
</dbReference>
<comment type="caution">
    <text evidence="2">The sequence shown here is derived from an EMBL/GenBank/DDBJ whole genome shotgun (WGS) entry which is preliminary data.</text>
</comment>
<feature type="domain" description="Beta-ketoacyl-[acyl-carrier-protein] synthase III N-terminal" evidence="1">
    <location>
        <begin position="84"/>
        <end position="150"/>
    </location>
</feature>
<protein>
    <recommendedName>
        <fullName evidence="1">Beta-ketoacyl-[acyl-carrier-protein] synthase III N-terminal domain-containing protein</fullName>
    </recommendedName>
</protein>
<accession>A0ABS0D5S5</accession>
<dbReference type="RefSeq" id="WP_195000558.1">
    <property type="nucleotide sequence ID" value="NZ_JADLQN010000001.1"/>
</dbReference>
<organism evidence="2 3">
    <name type="scientific">Nocardia higoensis</name>
    <dbReference type="NCBI Taxonomy" id="228599"/>
    <lineage>
        <taxon>Bacteria</taxon>
        <taxon>Bacillati</taxon>
        <taxon>Actinomycetota</taxon>
        <taxon>Actinomycetes</taxon>
        <taxon>Mycobacteriales</taxon>
        <taxon>Nocardiaceae</taxon>
        <taxon>Nocardia</taxon>
    </lineage>
</organism>
<evidence type="ECO:0000259" key="1">
    <source>
        <dbReference type="Pfam" id="PF08545"/>
    </source>
</evidence>
<dbReference type="SUPFAM" id="SSF53901">
    <property type="entry name" value="Thiolase-like"/>
    <property type="match status" value="1"/>
</dbReference>
<dbReference type="EMBL" id="JADLQN010000001">
    <property type="protein sequence ID" value="MBF6353681.1"/>
    <property type="molecule type" value="Genomic_DNA"/>
</dbReference>
<dbReference type="PANTHER" id="PTHR34069:SF3">
    <property type="entry name" value="ACYL-COA:ACYL-COA ALKYLTRANSFERASE"/>
    <property type="match status" value="1"/>
</dbReference>
<evidence type="ECO:0000313" key="2">
    <source>
        <dbReference type="EMBL" id="MBF6353681.1"/>
    </source>
</evidence>